<dbReference type="EMBL" id="JAOB01000069">
    <property type="protein sequence ID" value="EUA23418.1"/>
    <property type="molecule type" value="Genomic_DNA"/>
</dbReference>
<proteinExistence type="predicted"/>
<organism evidence="1">
    <name type="scientific">Mycobacterium xenopi 4042</name>
    <dbReference type="NCBI Taxonomy" id="1299334"/>
    <lineage>
        <taxon>Bacteria</taxon>
        <taxon>Bacillati</taxon>
        <taxon>Actinomycetota</taxon>
        <taxon>Actinomycetes</taxon>
        <taxon>Mycobacteriales</taxon>
        <taxon>Mycobacteriaceae</taxon>
        <taxon>Mycobacterium</taxon>
    </lineage>
</organism>
<dbReference type="PATRIC" id="fig|1299334.3.peg.7156"/>
<comment type="caution">
    <text evidence="1">The sequence shown here is derived from an EMBL/GenBank/DDBJ whole genome shotgun (WGS) entry which is preliminary data.</text>
</comment>
<name>X7ZXF6_MYCXE</name>
<dbReference type="AlphaFoldDB" id="X7ZXF6"/>
<gene>
    <name evidence="1" type="ORF">I553_5198</name>
</gene>
<protein>
    <submittedName>
        <fullName evidence="1">Uncharacterized protein</fullName>
    </submittedName>
</protein>
<evidence type="ECO:0000313" key="1">
    <source>
        <dbReference type="EMBL" id="EUA23418.1"/>
    </source>
</evidence>
<accession>X7ZXF6</accession>
<reference evidence="1" key="1">
    <citation type="submission" date="2014-01" db="EMBL/GenBank/DDBJ databases">
        <authorList>
            <person name="Brown-Elliot B."/>
            <person name="Wallace R."/>
            <person name="Lenaerts A."/>
            <person name="Ordway D."/>
            <person name="DeGroote M.A."/>
            <person name="Parker T."/>
            <person name="Sizemore C."/>
            <person name="Tallon L.J."/>
            <person name="Sadzewicz L.K."/>
            <person name="Sengamalay N."/>
            <person name="Fraser C.M."/>
            <person name="Hine E."/>
            <person name="Shefchek K.A."/>
            <person name="Das S.P."/>
            <person name="Tettelin H."/>
        </authorList>
    </citation>
    <scope>NUCLEOTIDE SEQUENCE [LARGE SCALE GENOMIC DNA]</scope>
    <source>
        <strain evidence="1">4042</strain>
    </source>
</reference>
<sequence>MTSVHHSGTDTYGVPQVDYDSLPMAMDRKEGWDALRAIGPSC</sequence>